<dbReference type="SUPFAM" id="SSF53098">
    <property type="entry name" value="Ribonuclease H-like"/>
    <property type="match status" value="1"/>
</dbReference>
<dbReference type="InterPro" id="IPR044730">
    <property type="entry name" value="RNase_H-like_dom_plant"/>
</dbReference>
<dbReference type="PANTHER" id="PTHR47723:SF24">
    <property type="entry name" value="RNASE H TYPE-1 DOMAIN-CONTAINING PROTEIN"/>
    <property type="match status" value="1"/>
</dbReference>
<proteinExistence type="predicted"/>
<dbReference type="CDD" id="cd06222">
    <property type="entry name" value="RNase_H_like"/>
    <property type="match status" value="1"/>
</dbReference>
<dbReference type="EMBL" id="PKMF04000324">
    <property type="protein sequence ID" value="KAK7837687.1"/>
    <property type="molecule type" value="Genomic_DNA"/>
</dbReference>
<dbReference type="Gene3D" id="3.30.420.10">
    <property type="entry name" value="Ribonuclease H-like superfamily/Ribonuclease H"/>
    <property type="match status" value="1"/>
</dbReference>
<dbReference type="GO" id="GO:0004523">
    <property type="term" value="F:RNA-DNA hybrid ribonuclease activity"/>
    <property type="evidence" value="ECO:0007669"/>
    <property type="project" value="InterPro"/>
</dbReference>
<dbReference type="Pfam" id="PF13456">
    <property type="entry name" value="RVT_3"/>
    <property type="match status" value="1"/>
</dbReference>
<name>A0AAW0KFN2_QUESU</name>
<gene>
    <name evidence="2" type="ORF">CFP56_020895</name>
</gene>
<feature type="domain" description="RNase H type-1" evidence="1">
    <location>
        <begin position="2"/>
        <end position="69"/>
    </location>
</feature>
<dbReference type="AlphaFoldDB" id="A0AAW0KFN2"/>
<dbReference type="InterPro" id="IPR036397">
    <property type="entry name" value="RNaseH_sf"/>
</dbReference>
<dbReference type="PANTHER" id="PTHR47723">
    <property type="entry name" value="OS05G0353850 PROTEIN"/>
    <property type="match status" value="1"/>
</dbReference>
<evidence type="ECO:0000313" key="3">
    <source>
        <dbReference type="Proteomes" id="UP000237347"/>
    </source>
</evidence>
<keyword evidence="3" id="KW-1185">Reference proteome</keyword>
<dbReference type="InterPro" id="IPR053151">
    <property type="entry name" value="RNase_H-like"/>
</dbReference>
<protein>
    <recommendedName>
        <fullName evidence="1">RNase H type-1 domain-containing protein</fullName>
    </recommendedName>
</protein>
<reference evidence="2 3" key="1">
    <citation type="journal article" date="2018" name="Sci. Data">
        <title>The draft genome sequence of cork oak.</title>
        <authorList>
            <person name="Ramos A.M."/>
            <person name="Usie A."/>
            <person name="Barbosa P."/>
            <person name="Barros P.M."/>
            <person name="Capote T."/>
            <person name="Chaves I."/>
            <person name="Simoes F."/>
            <person name="Abreu I."/>
            <person name="Carrasquinho I."/>
            <person name="Faro C."/>
            <person name="Guimaraes J.B."/>
            <person name="Mendonca D."/>
            <person name="Nobrega F."/>
            <person name="Rodrigues L."/>
            <person name="Saibo N.J.M."/>
            <person name="Varela M.C."/>
            <person name="Egas C."/>
            <person name="Matos J."/>
            <person name="Miguel C.M."/>
            <person name="Oliveira M.M."/>
            <person name="Ricardo C.P."/>
            <person name="Goncalves S."/>
        </authorList>
    </citation>
    <scope>NUCLEOTIDE SEQUENCE [LARGE SCALE GENOMIC DNA]</scope>
    <source>
        <strain evidence="3">cv. HL8</strain>
    </source>
</reference>
<organism evidence="2 3">
    <name type="scientific">Quercus suber</name>
    <name type="common">Cork oak</name>
    <dbReference type="NCBI Taxonomy" id="58331"/>
    <lineage>
        <taxon>Eukaryota</taxon>
        <taxon>Viridiplantae</taxon>
        <taxon>Streptophyta</taxon>
        <taxon>Embryophyta</taxon>
        <taxon>Tracheophyta</taxon>
        <taxon>Spermatophyta</taxon>
        <taxon>Magnoliopsida</taxon>
        <taxon>eudicotyledons</taxon>
        <taxon>Gunneridae</taxon>
        <taxon>Pentapetalae</taxon>
        <taxon>rosids</taxon>
        <taxon>fabids</taxon>
        <taxon>Fagales</taxon>
        <taxon>Fagaceae</taxon>
        <taxon>Quercus</taxon>
    </lineage>
</organism>
<dbReference type="InterPro" id="IPR012337">
    <property type="entry name" value="RNaseH-like_sf"/>
</dbReference>
<comment type="caution">
    <text evidence="2">The sequence shown here is derived from an EMBL/GenBank/DDBJ whole genome shotgun (WGS) entry which is preliminary data.</text>
</comment>
<dbReference type="Proteomes" id="UP000237347">
    <property type="component" value="Unassembled WGS sequence"/>
</dbReference>
<dbReference type="InterPro" id="IPR002156">
    <property type="entry name" value="RNaseH_domain"/>
</dbReference>
<evidence type="ECO:0000259" key="1">
    <source>
        <dbReference type="Pfam" id="PF13456"/>
    </source>
</evidence>
<evidence type="ECO:0000313" key="2">
    <source>
        <dbReference type="EMBL" id="KAK7837687.1"/>
    </source>
</evidence>
<dbReference type="GO" id="GO:0003676">
    <property type="term" value="F:nucleic acid binding"/>
    <property type="evidence" value="ECO:0007669"/>
    <property type="project" value="InterPro"/>
</dbReference>
<accession>A0AAW0KFN2</accession>
<sequence length="93" mass="10885">MAKNIRVAKIVVKLDAQVAVNLITYMYKTKKSMKSIVMECKNLLQEFEEYMVQHTCREDNRVVDILAKMGSHQVDTSAIHYHLLFFLLFDMKS</sequence>